<feature type="compositionally biased region" description="Low complexity" evidence="14">
    <location>
        <begin position="1"/>
        <end position="10"/>
    </location>
</feature>
<evidence type="ECO:0000256" key="10">
    <source>
        <dbReference type="ARBA" id="ARBA00044279"/>
    </source>
</evidence>
<dbReference type="Pfam" id="PF00179">
    <property type="entry name" value="UQ_con"/>
    <property type="match status" value="1"/>
</dbReference>
<evidence type="ECO:0000313" key="17">
    <source>
        <dbReference type="Proteomes" id="UP000005627"/>
    </source>
</evidence>
<evidence type="ECO:0000256" key="7">
    <source>
        <dbReference type="ARBA" id="ARBA00044047"/>
    </source>
</evidence>
<name>G8ZW05_TORDE</name>
<feature type="active site" description="Glycyl thioester intermediate" evidence="12">
    <location>
        <position position="115"/>
    </location>
</feature>
<dbReference type="InterPro" id="IPR016135">
    <property type="entry name" value="UBQ-conjugating_enzyme/RWD"/>
</dbReference>
<keyword evidence="2" id="KW-0808">Transferase</keyword>
<evidence type="ECO:0000313" key="16">
    <source>
        <dbReference type="EMBL" id="CCE92799.1"/>
    </source>
</evidence>
<dbReference type="PROSITE" id="PS50127">
    <property type="entry name" value="UBC_2"/>
    <property type="match status" value="1"/>
</dbReference>
<comment type="catalytic activity">
    <reaction evidence="6">
        <text>[E1 NEDD8-activating enzyme]-S-[NEDD8 protein]-yl-L-cysteine + [E2 NEDD8-conjugating enzyme]-L-cysteine = [E1 NEDD8-activating enzyme]-L-cysteine + [E2 NEDD8-conjugating enzyme]-S-[NEDD8-protein]-yl-L-cysteine.</text>
        <dbReference type="EC" id="2.3.2.34"/>
    </reaction>
</comment>
<dbReference type="InterPro" id="IPR023313">
    <property type="entry name" value="UBQ-conjugating_AS"/>
</dbReference>
<reference evidence="16 17" key="1">
    <citation type="journal article" date="2011" name="Proc. Natl. Acad. Sci. U.S.A.">
        <title>Evolutionary erosion of yeast sex chromosomes by mating-type switching accidents.</title>
        <authorList>
            <person name="Gordon J.L."/>
            <person name="Armisen D."/>
            <person name="Proux-Wera E."/>
            <person name="Oheigeartaigh S.S."/>
            <person name="Byrne K.P."/>
            <person name="Wolfe K.H."/>
        </authorList>
    </citation>
    <scope>NUCLEOTIDE SEQUENCE [LARGE SCALE GENOMIC DNA]</scope>
    <source>
        <strain evidence="17">ATCC 10662 / CBS 1146 / NBRC 0425 / NCYC 2629 / NRRL Y-866</strain>
    </source>
</reference>
<dbReference type="HOGENOM" id="CLU_030988_6_0_1"/>
<dbReference type="PANTHER" id="PTHR24067">
    <property type="entry name" value="UBIQUITIN-CONJUGATING ENZYME E2"/>
    <property type="match status" value="1"/>
</dbReference>
<dbReference type="Proteomes" id="UP000005627">
    <property type="component" value="Chromosome 5"/>
</dbReference>
<dbReference type="InterPro" id="IPR000608">
    <property type="entry name" value="UBC"/>
</dbReference>
<dbReference type="GO" id="GO:0045116">
    <property type="term" value="P:protein neddylation"/>
    <property type="evidence" value="ECO:0007669"/>
    <property type="project" value="EnsemblFungi"/>
</dbReference>
<dbReference type="PROSITE" id="PS00183">
    <property type="entry name" value="UBC_1"/>
    <property type="match status" value="1"/>
</dbReference>
<dbReference type="FunFam" id="3.10.110.10:FF:000005">
    <property type="entry name" value="NEDD8-conjugating enzyme Ubc12"/>
    <property type="match status" value="1"/>
</dbReference>
<comment type="pathway">
    <text evidence="1">Protein modification; protein neddylation.</text>
</comment>
<dbReference type="SUPFAM" id="SSF54495">
    <property type="entry name" value="UBC-like"/>
    <property type="match status" value="1"/>
</dbReference>
<dbReference type="RefSeq" id="XP_003682010.1">
    <property type="nucleotide sequence ID" value="XM_003681962.1"/>
</dbReference>
<feature type="domain" description="UBC core" evidence="15">
    <location>
        <begin position="28"/>
        <end position="177"/>
    </location>
</feature>
<dbReference type="EC" id="2.3.2.34" evidence="7"/>
<evidence type="ECO:0000256" key="1">
    <source>
        <dbReference type="ARBA" id="ARBA00005032"/>
    </source>
</evidence>
<keyword evidence="17" id="KW-1185">Reference proteome</keyword>
<organism evidence="16 17">
    <name type="scientific">Torulaspora delbrueckii</name>
    <name type="common">Yeast</name>
    <name type="synonym">Candida colliculosa</name>
    <dbReference type="NCBI Taxonomy" id="4950"/>
    <lineage>
        <taxon>Eukaryota</taxon>
        <taxon>Fungi</taxon>
        <taxon>Dikarya</taxon>
        <taxon>Ascomycota</taxon>
        <taxon>Saccharomycotina</taxon>
        <taxon>Saccharomycetes</taxon>
        <taxon>Saccharomycetales</taxon>
        <taxon>Saccharomycetaceae</taxon>
        <taxon>Torulaspora</taxon>
    </lineage>
</organism>
<dbReference type="InParanoid" id="G8ZW05"/>
<accession>G8ZW05</accession>
<dbReference type="KEGG" id="tdl:TDEL_0E05560"/>
<feature type="region of interest" description="Disordered" evidence="14">
    <location>
        <begin position="1"/>
        <end position="29"/>
    </location>
</feature>
<evidence type="ECO:0000256" key="3">
    <source>
        <dbReference type="ARBA" id="ARBA00022741"/>
    </source>
</evidence>
<evidence type="ECO:0000256" key="14">
    <source>
        <dbReference type="SAM" id="MobiDB-lite"/>
    </source>
</evidence>
<keyword evidence="5 13" id="KW-0067">ATP-binding</keyword>
<proteinExistence type="inferred from homology"/>
<evidence type="ECO:0000256" key="2">
    <source>
        <dbReference type="ARBA" id="ARBA00022679"/>
    </source>
</evidence>
<dbReference type="OrthoDB" id="10249039at2759"/>
<evidence type="ECO:0000259" key="15">
    <source>
        <dbReference type="PROSITE" id="PS50127"/>
    </source>
</evidence>
<dbReference type="STRING" id="1076872.G8ZW05"/>
<keyword evidence="4 13" id="KW-0833">Ubl conjugation pathway</keyword>
<dbReference type="eggNOG" id="KOG0420">
    <property type="taxonomic scope" value="Eukaryota"/>
</dbReference>
<dbReference type="CDD" id="cd23794">
    <property type="entry name" value="UBCc_UBE2F_UBE2M"/>
    <property type="match status" value="1"/>
</dbReference>
<evidence type="ECO:0000256" key="11">
    <source>
        <dbReference type="ARBA" id="ARBA00044315"/>
    </source>
</evidence>
<keyword evidence="3 13" id="KW-0547">Nucleotide-binding</keyword>
<evidence type="ECO:0000256" key="4">
    <source>
        <dbReference type="ARBA" id="ARBA00022786"/>
    </source>
</evidence>
<dbReference type="EMBL" id="HE616746">
    <property type="protein sequence ID" value="CCE92799.1"/>
    <property type="molecule type" value="Genomic_DNA"/>
</dbReference>
<evidence type="ECO:0000256" key="9">
    <source>
        <dbReference type="ARBA" id="ARBA00044092"/>
    </source>
</evidence>
<sequence>MLKLRQLQKQKQQEINKKGSTSSPCTSAARTRLQRDLDSLEVPPTTQLQILRAPTDQSRDPPLLRLIVSPDEGFYRKGHFTFEMTFTEKYPIEPPQVRCMNQIFHPNIDLQGKICLNILREDWSPALDLQSVIIGILFLFLEVSGRDPLNKQAASLLDENPNKFSRLVQQTMAGYSLDGQHYDNVLN</sequence>
<evidence type="ECO:0000256" key="6">
    <source>
        <dbReference type="ARBA" id="ARBA00043698"/>
    </source>
</evidence>
<dbReference type="InterPro" id="IPR050113">
    <property type="entry name" value="Ub_conjugating_enzyme"/>
</dbReference>
<feature type="compositionally biased region" description="Polar residues" evidence="14">
    <location>
        <begin position="18"/>
        <end position="29"/>
    </location>
</feature>
<dbReference type="GeneID" id="11500999"/>
<dbReference type="GO" id="GO:0061654">
    <property type="term" value="F:NEDD8 conjugating enzyme activity"/>
    <property type="evidence" value="ECO:0007669"/>
    <property type="project" value="UniProtKB-EC"/>
</dbReference>
<dbReference type="AlphaFoldDB" id="G8ZW05"/>
<gene>
    <name evidence="16" type="primary">TDEL0E05560</name>
    <name evidence="16" type="ORF">TDEL_0E05560</name>
</gene>
<dbReference type="Gene3D" id="3.10.110.10">
    <property type="entry name" value="Ubiquitin Conjugating Enzyme"/>
    <property type="match status" value="1"/>
</dbReference>
<dbReference type="SMART" id="SM00212">
    <property type="entry name" value="UBCc"/>
    <property type="match status" value="1"/>
</dbReference>
<comment type="similarity">
    <text evidence="13">Belongs to the ubiquitin-conjugating enzyme family.</text>
</comment>
<evidence type="ECO:0000256" key="5">
    <source>
        <dbReference type="ARBA" id="ARBA00022840"/>
    </source>
</evidence>
<evidence type="ECO:0000256" key="13">
    <source>
        <dbReference type="RuleBase" id="RU362109"/>
    </source>
</evidence>
<protein>
    <recommendedName>
        <fullName evidence="9">NEDD8-conjugating enzyme UBC12</fullName>
        <ecNumber evidence="7">2.3.2.34</ecNumber>
    </recommendedName>
    <alternativeName>
        <fullName evidence="8">NEDD8-conjugating enzyme Ubc12</fullName>
    </alternativeName>
    <alternativeName>
        <fullName evidence="10">RUB1-conjugating enzyme</fullName>
    </alternativeName>
    <alternativeName>
        <fullName evidence="11">Ubiquitin carrier protein 12</fullName>
    </alternativeName>
</protein>
<dbReference type="FunCoup" id="G8ZW05">
    <property type="interactions" value="866"/>
</dbReference>
<dbReference type="GO" id="GO:0005524">
    <property type="term" value="F:ATP binding"/>
    <property type="evidence" value="ECO:0007669"/>
    <property type="project" value="UniProtKB-UniRule"/>
</dbReference>
<evidence type="ECO:0000256" key="8">
    <source>
        <dbReference type="ARBA" id="ARBA00044084"/>
    </source>
</evidence>
<evidence type="ECO:0000256" key="12">
    <source>
        <dbReference type="PROSITE-ProRule" id="PRU10133"/>
    </source>
</evidence>